<evidence type="ECO:0000256" key="1">
    <source>
        <dbReference type="SAM" id="MobiDB-lite"/>
    </source>
</evidence>
<protein>
    <submittedName>
        <fullName evidence="2">Uncharacterized protein</fullName>
    </submittedName>
</protein>
<name>A0ABD0VIL0_DENTH</name>
<dbReference type="AlphaFoldDB" id="A0ABD0VIL0"/>
<gene>
    <name evidence="2" type="ORF">M5K25_003276</name>
</gene>
<evidence type="ECO:0000313" key="3">
    <source>
        <dbReference type="Proteomes" id="UP001552299"/>
    </source>
</evidence>
<organism evidence="2 3">
    <name type="scientific">Dendrobium thyrsiflorum</name>
    <name type="common">Pinecone-like raceme dendrobium</name>
    <name type="synonym">Orchid</name>
    <dbReference type="NCBI Taxonomy" id="117978"/>
    <lineage>
        <taxon>Eukaryota</taxon>
        <taxon>Viridiplantae</taxon>
        <taxon>Streptophyta</taxon>
        <taxon>Embryophyta</taxon>
        <taxon>Tracheophyta</taxon>
        <taxon>Spermatophyta</taxon>
        <taxon>Magnoliopsida</taxon>
        <taxon>Liliopsida</taxon>
        <taxon>Asparagales</taxon>
        <taxon>Orchidaceae</taxon>
        <taxon>Epidendroideae</taxon>
        <taxon>Malaxideae</taxon>
        <taxon>Dendrobiinae</taxon>
        <taxon>Dendrobium</taxon>
    </lineage>
</organism>
<accession>A0ABD0VIL0</accession>
<evidence type="ECO:0000313" key="2">
    <source>
        <dbReference type="EMBL" id="KAL0924977.1"/>
    </source>
</evidence>
<comment type="caution">
    <text evidence="2">The sequence shown here is derived from an EMBL/GenBank/DDBJ whole genome shotgun (WGS) entry which is preliminary data.</text>
</comment>
<dbReference type="EMBL" id="JANQDX010000004">
    <property type="protein sequence ID" value="KAL0924977.1"/>
    <property type="molecule type" value="Genomic_DNA"/>
</dbReference>
<keyword evidence="3" id="KW-1185">Reference proteome</keyword>
<feature type="region of interest" description="Disordered" evidence="1">
    <location>
        <begin position="163"/>
        <end position="190"/>
    </location>
</feature>
<reference evidence="2 3" key="1">
    <citation type="journal article" date="2024" name="Plant Biotechnol. J.">
        <title>Dendrobium thyrsiflorum genome and its molecular insights into genes involved in important horticultural traits.</title>
        <authorList>
            <person name="Chen B."/>
            <person name="Wang J.Y."/>
            <person name="Zheng P.J."/>
            <person name="Li K.L."/>
            <person name="Liang Y.M."/>
            <person name="Chen X.F."/>
            <person name="Zhang C."/>
            <person name="Zhao X."/>
            <person name="He X."/>
            <person name="Zhang G.Q."/>
            <person name="Liu Z.J."/>
            <person name="Xu Q."/>
        </authorList>
    </citation>
    <scope>NUCLEOTIDE SEQUENCE [LARGE SCALE GENOMIC DNA]</scope>
    <source>
        <strain evidence="2">GZMU011</strain>
    </source>
</reference>
<feature type="compositionally biased region" description="Basic and acidic residues" evidence="1">
    <location>
        <begin position="164"/>
        <end position="173"/>
    </location>
</feature>
<dbReference type="Proteomes" id="UP001552299">
    <property type="component" value="Unassembled WGS sequence"/>
</dbReference>
<proteinExistence type="predicted"/>
<sequence>MEEQMRLCIRLAMEDSGFHLHTSMDNNIHNLIIVTRFPSFDTSARMSSIITTFISHRGRERGAKSFVELGAGVPNRKGGRVRPSKRRAREGEGGSFVSSGTCDPVRPAGGRGSVRLDFRERTNELGCRPWLGRARGVRELLAFAQLQEQRKVTGAGSLLGLWTGEDRNPERGSEYSASALDGANQGEGHDRERGVRSLLLPTEGNDLALECVIPFLQFSLPSSILNMETEILPKACLYCRESSEHAISAETKISFNRGHRCGYPIQE</sequence>
<feature type="region of interest" description="Disordered" evidence="1">
    <location>
        <begin position="74"/>
        <end position="113"/>
    </location>
</feature>
<feature type="compositionally biased region" description="Basic residues" evidence="1">
    <location>
        <begin position="77"/>
        <end position="88"/>
    </location>
</feature>